<dbReference type="EMBL" id="JAFDVH010000018">
    <property type="protein sequence ID" value="KAG7460829.1"/>
    <property type="molecule type" value="Genomic_DNA"/>
</dbReference>
<keyword evidence="2" id="KW-0175">Coiled coil</keyword>
<keyword evidence="6" id="KW-1185">Reference proteome</keyword>
<dbReference type="Pfam" id="PF15619">
    <property type="entry name" value="Lebercilin"/>
    <property type="match status" value="1"/>
</dbReference>
<feature type="compositionally biased region" description="Polar residues" evidence="3">
    <location>
        <begin position="708"/>
        <end position="718"/>
    </location>
</feature>
<dbReference type="PANTHER" id="PTHR16650">
    <property type="entry name" value="C21ORF13-RELATED"/>
    <property type="match status" value="1"/>
</dbReference>
<protein>
    <recommendedName>
        <fullName evidence="4">Lebercilin domain-containing protein</fullName>
    </recommendedName>
</protein>
<evidence type="ECO:0000259" key="4">
    <source>
        <dbReference type="Pfam" id="PF15619"/>
    </source>
</evidence>
<dbReference type="GO" id="GO:0042073">
    <property type="term" value="P:intraciliary transport"/>
    <property type="evidence" value="ECO:0007669"/>
    <property type="project" value="TreeGrafter"/>
</dbReference>
<dbReference type="AlphaFoldDB" id="A0A9D3T487"/>
<feature type="compositionally biased region" description="Acidic residues" evidence="3">
    <location>
        <begin position="735"/>
        <end position="744"/>
    </location>
</feature>
<proteinExistence type="inferred from homology"/>
<feature type="domain" description="Lebercilin" evidence="4">
    <location>
        <begin position="161"/>
        <end position="353"/>
    </location>
</feature>
<organism evidence="5 6">
    <name type="scientific">Megalops atlanticus</name>
    <name type="common">Tarpon</name>
    <name type="synonym">Clupea gigantea</name>
    <dbReference type="NCBI Taxonomy" id="7932"/>
    <lineage>
        <taxon>Eukaryota</taxon>
        <taxon>Metazoa</taxon>
        <taxon>Chordata</taxon>
        <taxon>Craniata</taxon>
        <taxon>Vertebrata</taxon>
        <taxon>Euteleostomi</taxon>
        <taxon>Actinopterygii</taxon>
        <taxon>Neopterygii</taxon>
        <taxon>Teleostei</taxon>
        <taxon>Elopiformes</taxon>
        <taxon>Megalopidae</taxon>
        <taxon>Megalops</taxon>
    </lineage>
</organism>
<feature type="compositionally biased region" description="Basic and acidic residues" evidence="3">
    <location>
        <begin position="42"/>
        <end position="76"/>
    </location>
</feature>
<dbReference type="OrthoDB" id="2123794at2759"/>
<accession>A0A9D3T487</accession>
<feature type="compositionally biased region" description="Basic and acidic residues" evidence="3">
    <location>
        <begin position="638"/>
        <end position="654"/>
    </location>
</feature>
<feature type="region of interest" description="Disordered" evidence="3">
    <location>
        <begin position="567"/>
        <end position="608"/>
    </location>
</feature>
<feature type="compositionally biased region" description="Basic and acidic residues" evidence="3">
    <location>
        <begin position="8"/>
        <end position="20"/>
    </location>
</feature>
<comment type="caution">
    <text evidence="5">The sequence shown here is derived from an EMBL/GenBank/DDBJ whole genome shotgun (WGS) entry which is preliminary data.</text>
</comment>
<dbReference type="PANTHER" id="PTHR16650:SF10">
    <property type="entry name" value="LEBERCILIN"/>
    <property type="match status" value="1"/>
</dbReference>
<dbReference type="InterPro" id="IPR026188">
    <property type="entry name" value="Lebercilin-like"/>
</dbReference>
<feature type="region of interest" description="Disordered" evidence="3">
    <location>
        <begin position="353"/>
        <end position="554"/>
    </location>
</feature>
<gene>
    <name evidence="5" type="ORF">MATL_G00203060</name>
</gene>
<dbReference type="InterPro" id="IPR028933">
    <property type="entry name" value="Lebercilin_dom"/>
</dbReference>
<feature type="compositionally biased region" description="Basic and acidic residues" evidence="3">
    <location>
        <begin position="450"/>
        <end position="506"/>
    </location>
</feature>
<reference evidence="5" key="1">
    <citation type="submission" date="2021-01" db="EMBL/GenBank/DDBJ databases">
        <authorList>
            <person name="Zahm M."/>
            <person name="Roques C."/>
            <person name="Cabau C."/>
            <person name="Klopp C."/>
            <person name="Donnadieu C."/>
            <person name="Jouanno E."/>
            <person name="Lampietro C."/>
            <person name="Louis A."/>
            <person name="Herpin A."/>
            <person name="Echchiki A."/>
            <person name="Berthelot C."/>
            <person name="Parey E."/>
            <person name="Roest-Crollius H."/>
            <person name="Braasch I."/>
            <person name="Postlethwait J."/>
            <person name="Bobe J."/>
            <person name="Montfort J."/>
            <person name="Bouchez O."/>
            <person name="Begum T."/>
            <person name="Mejri S."/>
            <person name="Adams A."/>
            <person name="Chen W.-J."/>
            <person name="Guiguen Y."/>
        </authorList>
    </citation>
    <scope>NUCLEOTIDE SEQUENCE</scope>
    <source>
        <strain evidence="5">YG-15Mar2019-1</strain>
        <tissue evidence="5">Brain</tissue>
    </source>
</reference>
<feature type="region of interest" description="Disordered" evidence="3">
    <location>
        <begin position="1"/>
        <end position="155"/>
    </location>
</feature>
<feature type="region of interest" description="Disordered" evidence="3">
    <location>
        <begin position="630"/>
        <end position="744"/>
    </location>
</feature>
<dbReference type="GO" id="GO:0005930">
    <property type="term" value="C:axoneme"/>
    <property type="evidence" value="ECO:0007669"/>
    <property type="project" value="TreeGrafter"/>
</dbReference>
<feature type="compositionally biased region" description="Polar residues" evidence="3">
    <location>
        <begin position="593"/>
        <end position="602"/>
    </location>
</feature>
<evidence type="ECO:0000256" key="2">
    <source>
        <dbReference type="ARBA" id="ARBA00023054"/>
    </source>
</evidence>
<dbReference type="Proteomes" id="UP001046870">
    <property type="component" value="Chromosome 18"/>
</dbReference>
<evidence type="ECO:0000256" key="1">
    <source>
        <dbReference type="ARBA" id="ARBA00010229"/>
    </source>
</evidence>
<comment type="similarity">
    <text evidence="1">Belongs to the LCA5 family.</text>
</comment>
<sequence length="744" mass="86254">MDSPNTHRSYEDNRETEKSQLSHRSVGKNSDASFKIHPGKNKNKERSYNESVASDRARTRTRDPDHDRISDYEKNSDNYYSDEYENLSPSDRSRSLSPCSRSPSPSPRKAGRVNQVSSRPLHRKALQRAGSKPLRAGGQQRWGVHSQSLNKDSSPKDLDLVTKRVLSARLLKINEQRNELTELQLRLDQLQKENKVLRQLQHRQERALNKFEDTENEIAQLISRHNNEVHVLRERLRRAQERERATERRLKDAEEELHRSKAALQKLRRLAEDRHLGEREELARKAAQAQGRLQDSERRIKDLERNMELSSSSFQRQLAAERKKTHEVQEEVKNLREELERVTQKLKEKERELDTKNIYANRMGRAPPKKEMDNSTKKKGLSYESPPRTSSKGVQTEDRMPSVEFPTPPPAVTDGPENAREDDYLSLKIFQGGRRSPSASIPVGTPQHTSTKELQERERTPRAVEDEWHEVERERSESEEKRQEPRMRDEKAMRPQDGKREEDRKGHGQTVVQKEEENRKRRGLSPFRVHLEPEEEKKEVDQDLNLEKMEEERRRKEQLLAKMREIDQQAQNTELLSDNAESRAAKSPPWLSETKNQHSSAFNFPEPVENLHKGPLVWELRTFLRQAIRKGAANQRVDGAEEKRKDVVVRKEKSSNLMQQLFGASINADTSSKMEVLSPPPTRKPSQQNGSPFPWESSKKKESFFSSDGSKATISDKSPLQVAENRPTVRAISSFDEDIEEVTL</sequence>
<evidence type="ECO:0000313" key="5">
    <source>
        <dbReference type="EMBL" id="KAG7460829.1"/>
    </source>
</evidence>
<evidence type="ECO:0000256" key="3">
    <source>
        <dbReference type="SAM" id="MobiDB-lite"/>
    </source>
</evidence>
<evidence type="ECO:0000313" key="6">
    <source>
        <dbReference type="Proteomes" id="UP001046870"/>
    </source>
</evidence>
<feature type="compositionally biased region" description="Basic and acidic residues" evidence="3">
    <location>
        <begin position="529"/>
        <end position="554"/>
    </location>
</feature>
<name>A0A9D3T487_MEGAT</name>